<name>A0A7S1X9H5_9CHLO</name>
<accession>A0A7S1X9H5</accession>
<evidence type="ECO:0000313" key="1">
    <source>
        <dbReference type="EMBL" id="CAD9222306.1"/>
    </source>
</evidence>
<reference evidence="1" key="1">
    <citation type="submission" date="2021-01" db="EMBL/GenBank/DDBJ databases">
        <authorList>
            <person name="Corre E."/>
            <person name="Pelletier E."/>
            <person name="Niang G."/>
            <person name="Scheremetjew M."/>
            <person name="Finn R."/>
            <person name="Kale V."/>
            <person name="Holt S."/>
            <person name="Cochrane G."/>
            <person name="Meng A."/>
            <person name="Brown T."/>
            <person name="Cohen L."/>
        </authorList>
    </citation>
    <scope>NUCLEOTIDE SEQUENCE</scope>
    <source>
        <strain evidence="1">PLY429</strain>
    </source>
</reference>
<proteinExistence type="predicted"/>
<sequence length="336" mass="38148">MTLKIIDAFKMKPAPMFEGAITSIDPKHILATIGHTLCFELYKEKVANEFHSRALSFKASSLNNICRMVGAQSSSTVDQFDEIIQDIARLSMAMVVHLTKYRTANEAIYNLRLKEVHIPAFLIPVIRLMNTGFFTMVIPNTESTINVEKVEDTRVVGGNIGKDKITKEEGIVACMSRLSIICNELDILDIRRVDMGNLYEESEQFLDLNVEEAVISEGKLSKIRFQYKDTENKEEIDTISLCLQSVKWDKEYDELFRFRVCTLSRQVIVDNISRKDIELSSQGGAAGRVQIEDKYQKSENSLKNPKVKRELQSAKVINRNEKGVTNTFYDEGGGRN</sequence>
<dbReference type="AlphaFoldDB" id="A0A7S1X9H5"/>
<gene>
    <name evidence="1" type="ORF">TCHU04912_LOCUS20707</name>
</gene>
<organism evidence="1">
    <name type="scientific">Tetraselmis chuii</name>
    <dbReference type="NCBI Taxonomy" id="63592"/>
    <lineage>
        <taxon>Eukaryota</taxon>
        <taxon>Viridiplantae</taxon>
        <taxon>Chlorophyta</taxon>
        <taxon>core chlorophytes</taxon>
        <taxon>Chlorodendrophyceae</taxon>
        <taxon>Chlorodendrales</taxon>
        <taxon>Chlorodendraceae</taxon>
        <taxon>Tetraselmis</taxon>
    </lineage>
</organism>
<dbReference type="EMBL" id="HBGG01040157">
    <property type="protein sequence ID" value="CAD9222306.1"/>
    <property type="molecule type" value="Transcribed_RNA"/>
</dbReference>
<protein>
    <submittedName>
        <fullName evidence="1">Uncharacterized protein</fullName>
    </submittedName>
</protein>